<accession>A0ABR4EC08</accession>
<feature type="region of interest" description="Disordered" evidence="1">
    <location>
        <begin position="271"/>
        <end position="310"/>
    </location>
</feature>
<feature type="domain" description="Clr5" evidence="2">
    <location>
        <begin position="318"/>
        <end position="369"/>
    </location>
</feature>
<dbReference type="PANTHER" id="PTHR38788:SF3">
    <property type="entry name" value="CLR5 DOMAIN-CONTAINING PROTEIN"/>
    <property type="match status" value="1"/>
</dbReference>
<dbReference type="PANTHER" id="PTHR38788">
    <property type="entry name" value="CLR5 DOMAIN-CONTAINING PROTEIN"/>
    <property type="match status" value="1"/>
</dbReference>
<feature type="region of interest" description="Disordered" evidence="1">
    <location>
        <begin position="1"/>
        <end position="22"/>
    </location>
</feature>
<evidence type="ECO:0000259" key="2">
    <source>
        <dbReference type="Pfam" id="PF14420"/>
    </source>
</evidence>
<dbReference type="Pfam" id="PF14420">
    <property type="entry name" value="Clr5"/>
    <property type="match status" value="1"/>
</dbReference>
<reference evidence="3 4" key="1">
    <citation type="submission" date="2024-03" db="EMBL/GenBank/DDBJ databases">
        <title>A high-quality draft genome sequence of Diaporthe vaccinii, a causative agent of upright dieback and viscid rot disease in cranberry plants.</title>
        <authorList>
            <person name="Sarrasin M."/>
            <person name="Lang B.F."/>
            <person name="Burger G."/>
        </authorList>
    </citation>
    <scope>NUCLEOTIDE SEQUENCE [LARGE SCALE GENOMIC DNA]</scope>
    <source>
        <strain evidence="3 4">IS7</strain>
    </source>
</reference>
<proteinExistence type="predicted"/>
<comment type="caution">
    <text evidence="3">The sequence shown here is derived from an EMBL/GenBank/DDBJ whole genome shotgun (WGS) entry which is preliminary data.</text>
</comment>
<organism evidence="3 4">
    <name type="scientific">Diaporthe vaccinii</name>
    <dbReference type="NCBI Taxonomy" id="105482"/>
    <lineage>
        <taxon>Eukaryota</taxon>
        <taxon>Fungi</taxon>
        <taxon>Dikarya</taxon>
        <taxon>Ascomycota</taxon>
        <taxon>Pezizomycotina</taxon>
        <taxon>Sordariomycetes</taxon>
        <taxon>Sordariomycetidae</taxon>
        <taxon>Diaporthales</taxon>
        <taxon>Diaporthaceae</taxon>
        <taxon>Diaporthe</taxon>
        <taxon>Diaporthe eres species complex</taxon>
    </lineage>
</organism>
<evidence type="ECO:0000256" key="1">
    <source>
        <dbReference type="SAM" id="MobiDB-lite"/>
    </source>
</evidence>
<evidence type="ECO:0000313" key="3">
    <source>
        <dbReference type="EMBL" id="KAL2279961.1"/>
    </source>
</evidence>
<protein>
    <recommendedName>
        <fullName evidence="2">Clr5 domain-containing protein</fullName>
    </recommendedName>
</protein>
<sequence>MATKSRPHHQFPPGIMAPTPTQQTYYPNERGQDEVYEEVVQQINPYYASMNFAIPAPDLPAAHSHFQAAEWQCQPDNMMWMEALQPWPTNGMLNATEPVYSDWQASATTTWDFHGHNAFAGLQNAQTFPIQSPSPAPVDNSFAPPPPQFQQQYPANNTWATGWVEEIPPAAPVNEVMPSVEAMPDVTIHAPTPIHAPVPVPAQAVPPRRQRARTPTMDFPEYATPVDGVPVQPLPVPVRVEKRRRAPTPTIDFEEYATPFFDTTPIPQAAIAPPPPGSPAATRPVPARRDSPVKARRGSQTVFKTQSANSKRGHYASDVWERHKPAIQKLYIEEGKPLREVIRTMETEHQFPATQRMYKARFKQWGFVKNNTEKVVSQILKTKFQRDAAGKLSQFTRNGKDVNLQNYLQRKGMTEYDLVDFSTGVAEDSLVHVRCRTPPLDLPEDLRLPDRLRFQDSLVMSFKRAFLLWRQEEQESAFGLQATVFTWRVTDFPHLSNLIESARLIRNGEGAQGVAALNQAFWSMNSYFGSMDATSSFYFFFHRQSRCWQDDSRIALAVWKFLAAYASARNHNNHPLFHTFKLMYEVVQKEGVPGLRELLQESSSTVADELEKSFGRDHWLKDLIWHRCFPEKSKLRHLQLIRDLRDHGPTRKIVRRLY</sequence>
<dbReference type="Proteomes" id="UP001600888">
    <property type="component" value="Unassembled WGS sequence"/>
</dbReference>
<evidence type="ECO:0000313" key="4">
    <source>
        <dbReference type="Proteomes" id="UP001600888"/>
    </source>
</evidence>
<keyword evidence="4" id="KW-1185">Reference proteome</keyword>
<dbReference type="EMBL" id="JBAWTH010000071">
    <property type="protein sequence ID" value="KAL2279961.1"/>
    <property type="molecule type" value="Genomic_DNA"/>
</dbReference>
<feature type="compositionally biased region" description="Polar residues" evidence="1">
    <location>
        <begin position="298"/>
        <end position="310"/>
    </location>
</feature>
<dbReference type="InterPro" id="IPR025676">
    <property type="entry name" value="Clr5_dom"/>
</dbReference>
<name>A0ABR4EC08_9PEZI</name>
<gene>
    <name evidence="3" type="ORF">FJTKL_13101</name>
</gene>